<gene>
    <name evidence="11" type="ORF">LPJ61_005080</name>
</gene>
<feature type="transmembrane region" description="Helical" evidence="9">
    <location>
        <begin position="344"/>
        <end position="365"/>
    </location>
</feature>
<feature type="region of interest" description="Disordered" evidence="8">
    <location>
        <begin position="89"/>
        <end position="108"/>
    </location>
</feature>
<evidence type="ECO:0000256" key="6">
    <source>
        <dbReference type="ARBA" id="ARBA00022989"/>
    </source>
</evidence>
<feature type="transmembrane region" description="Helical" evidence="9">
    <location>
        <begin position="147"/>
        <end position="169"/>
    </location>
</feature>
<dbReference type="Proteomes" id="UP001143981">
    <property type="component" value="Unassembled WGS sequence"/>
</dbReference>
<feature type="transmembrane region" description="Helical" evidence="9">
    <location>
        <begin position="190"/>
        <end position="214"/>
    </location>
</feature>
<keyword evidence="3" id="KW-0813">Transport</keyword>
<evidence type="ECO:0000256" key="9">
    <source>
        <dbReference type="SAM" id="Phobius"/>
    </source>
</evidence>
<dbReference type="Pfam" id="PF01490">
    <property type="entry name" value="Aa_trans"/>
    <property type="match status" value="1"/>
</dbReference>
<evidence type="ECO:0000256" key="3">
    <source>
        <dbReference type="ARBA" id="ARBA00022448"/>
    </source>
</evidence>
<evidence type="ECO:0000256" key="5">
    <source>
        <dbReference type="ARBA" id="ARBA00022970"/>
    </source>
</evidence>
<keyword evidence="7 9" id="KW-0472">Membrane</keyword>
<feature type="transmembrane region" description="Helical" evidence="9">
    <location>
        <begin position="305"/>
        <end position="323"/>
    </location>
</feature>
<feature type="domain" description="Amino acid transporter transmembrane" evidence="10">
    <location>
        <begin position="116"/>
        <end position="476"/>
    </location>
</feature>
<evidence type="ECO:0000256" key="2">
    <source>
        <dbReference type="ARBA" id="ARBA00008066"/>
    </source>
</evidence>
<sequence length="479" mass="50883">MPDGSVKHRPLAGSAAEADRASLDGRGNEADTSWAGDGRVSEASDSTFGDGESEQRDLERILSVVSLDLDSDSDPINTMGHMRLRDLDRVGHSSSSSTGADGQAALPEASASTRGASRLASFFNLTNAIVGAGLIGLPYAMEQAGVLVGAAMIVVLALLVDWTLRVLAYSSKLSGQQTYQGLVEHCFGRTGLLASSFFQGAMAGGGMASFIVIVGDTLPHVLSALLPGIAASGFGAVVFSRRFVVALFVICLAYPLSLYRDVGKLGKTSAFAVVAMCAIITSVVVEGPRIDASLRADPGTPVRLFNAGVFQAVGIITFAFVCHHNSFMIYGSLRKPTLNRYFEVIHISTVVSTIVSLVIAVAGYVCFRDKTRGNVLNNFPQDNLLINIARFLFALNMIATFPMETLVAREVVEQLLFRDRQFSMRRHVVITTVLCSISLVVGETVCNLGVLLELTGGLSASFLAFILPPACYIRLSSGP</sequence>
<protein>
    <recommendedName>
        <fullName evidence="10">Amino acid transporter transmembrane domain-containing protein</fullName>
    </recommendedName>
</protein>
<keyword evidence="6 9" id="KW-1133">Transmembrane helix</keyword>
<proteinExistence type="inferred from homology"/>
<evidence type="ECO:0000313" key="11">
    <source>
        <dbReference type="EMBL" id="KAJ1726594.1"/>
    </source>
</evidence>
<evidence type="ECO:0000313" key="12">
    <source>
        <dbReference type="Proteomes" id="UP001143981"/>
    </source>
</evidence>
<keyword evidence="12" id="KW-1185">Reference proteome</keyword>
<feature type="compositionally biased region" description="Basic and acidic residues" evidence="8">
    <location>
        <begin position="17"/>
        <end position="29"/>
    </location>
</feature>
<comment type="similarity">
    <text evidence="2">Belongs to the amino acid/polyamine transporter 2 family.</text>
</comment>
<dbReference type="GO" id="GO:0015179">
    <property type="term" value="F:L-amino acid transmembrane transporter activity"/>
    <property type="evidence" value="ECO:0007669"/>
    <property type="project" value="TreeGrafter"/>
</dbReference>
<dbReference type="PANTHER" id="PTHR22950">
    <property type="entry name" value="AMINO ACID TRANSPORTER"/>
    <property type="match status" value="1"/>
</dbReference>
<keyword evidence="4 9" id="KW-0812">Transmembrane</keyword>
<accession>A0A9W7Y826</accession>
<feature type="region of interest" description="Disordered" evidence="8">
    <location>
        <begin position="1"/>
        <end position="55"/>
    </location>
</feature>
<dbReference type="AlphaFoldDB" id="A0A9W7Y826"/>
<organism evidence="11 12">
    <name type="scientific">Coemansia biformis</name>
    <dbReference type="NCBI Taxonomy" id="1286918"/>
    <lineage>
        <taxon>Eukaryota</taxon>
        <taxon>Fungi</taxon>
        <taxon>Fungi incertae sedis</taxon>
        <taxon>Zoopagomycota</taxon>
        <taxon>Kickxellomycotina</taxon>
        <taxon>Kickxellomycetes</taxon>
        <taxon>Kickxellales</taxon>
        <taxon>Kickxellaceae</taxon>
        <taxon>Coemansia</taxon>
    </lineage>
</organism>
<feature type="transmembrane region" description="Helical" evidence="9">
    <location>
        <begin position="428"/>
        <end position="452"/>
    </location>
</feature>
<comment type="subcellular location">
    <subcellularLocation>
        <location evidence="1">Membrane</location>
        <topology evidence="1">Multi-pass membrane protein</topology>
    </subcellularLocation>
</comment>
<comment type="caution">
    <text evidence="11">The sequence shown here is derived from an EMBL/GenBank/DDBJ whole genome shotgun (WGS) entry which is preliminary data.</text>
</comment>
<feature type="non-terminal residue" evidence="11">
    <location>
        <position position="479"/>
    </location>
</feature>
<name>A0A9W7Y826_9FUNG</name>
<evidence type="ECO:0000256" key="7">
    <source>
        <dbReference type="ARBA" id="ARBA00023136"/>
    </source>
</evidence>
<evidence type="ECO:0000256" key="8">
    <source>
        <dbReference type="SAM" id="MobiDB-lite"/>
    </source>
</evidence>
<evidence type="ECO:0000256" key="4">
    <source>
        <dbReference type="ARBA" id="ARBA00022692"/>
    </source>
</evidence>
<feature type="transmembrane region" description="Helical" evidence="9">
    <location>
        <begin position="234"/>
        <end position="256"/>
    </location>
</feature>
<evidence type="ECO:0000259" key="10">
    <source>
        <dbReference type="Pfam" id="PF01490"/>
    </source>
</evidence>
<dbReference type="InterPro" id="IPR013057">
    <property type="entry name" value="AA_transpt_TM"/>
</dbReference>
<feature type="transmembrane region" description="Helical" evidence="9">
    <location>
        <begin position="268"/>
        <end position="285"/>
    </location>
</feature>
<dbReference type="PANTHER" id="PTHR22950:SF458">
    <property type="entry name" value="SODIUM-COUPLED NEUTRAL AMINO ACID TRANSPORTER 11-RELATED"/>
    <property type="match status" value="1"/>
</dbReference>
<dbReference type="GO" id="GO:0005783">
    <property type="term" value="C:endoplasmic reticulum"/>
    <property type="evidence" value="ECO:0007669"/>
    <property type="project" value="TreeGrafter"/>
</dbReference>
<reference evidence="11" key="1">
    <citation type="submission" date="2022-07" db="EMBL/GenBank/DDBJ databases">
        <title>Phylogenomic reconstructions and comparative analyses of Kickxellomycotina fungi.</title>
        <authorList>
            <person name="Reynolds N.K."/>
            <person name="Stajich J.E."/>
            <person name="Barry K."/>
            <person name="Grigoriev I.V."/>
            <person name="Crous P."/>
            <person name="Smith M.E."/>
        </authorList>
    </citation>
    <scope>NUCLEOTIDE SEQUENCE</scope>
    <source>
        <strain evidence="11">BCRC 34381</strain>
    </source>
</reference>
<evidence type="ECO:0000256" key="1">
    <source>
        <dbReference type="ARBA" id="ARBA00004141"/>
    </source>
</evidence>
<dbReference type="GO" id="GO:0016020">
    <property type="term" value="C:membrane"/>
    <property type="evidence" value="ECO:0007669"/>
    <property type="project" value="UniProtKB-SubCell"/>
</dbReference>
<keyword evidence="5" id="KW-0029">Amino-acid transport</keyword>
<feature type="transmembrane region" description="Helical" evidence="9">
    <location>
        <begin position="385"/>
        <end position="407"/>
    </location>
</feature>
<feature type="transmembrane region" description="Helical" evidence="9">
    <location>
        <begin position="458"/>
        <end position="475"/>
    </location>
</feature>
<feature type="transmembrane region" description="Helical" evidence="9">
    <location>
        <begin position="122"/>
        <end position="141"/>
    </location>
</feature>
<dbReference type="OrthoDB" id="28208at2759"/>
<dbReference type="EMBL" id="JANBOI010001472">
    <property type="protein sequence ID" value="KAJ1726594.1"/>
    <property type="molecule type" value="Genomic_DNA"/>
</dbReference>